<keyword evidence="1" id="KW-0496">Mitochondrion</keyword>
<geneLocation type="mitochondrion" evidence="1"/>
<reference evidence="1" key="1">
    <citation type="journal article" date="2017" name="Mitochondrial DNA Part B Resour">
        <title>The complete mitochondrial genome of the widely cultivated edible fungus Lentinula edodes.</title>
        <authorList>
            <person name="Yang R."/>
            <person name="Li Y."/>
            <person name="Song X."/>
            <person name="Tang L."/>
            <person name="Li C."/>
            <person name="Tan Q."/>
            <person name="Bao D."/>
        </authorList>
    </citation>
    <scope>NUCLEOTIDE SEQUENCE</scope>
</reference>
<gene>
    <name evidence="1" type="primary">orf127</name>
</gene>
<accession>A0A343C5G9</accession>
<protein>
    <submittedName>
        <fullName evidence="1">Uncharacterized protein</fullName>
    </submittedName>
</protein>
<dbReference type="EMBL" id="KY217797">
    <property type="protein sequence ID" value="ARI44247.1"/>
    <property type="molecule type" value="Genomic_DNA"/>
</dbReference>
<dbReference type="AlphaFoldDB" id="A0A343C5G9"/>
<proteinExistence type="predicted"/>
<sequence>MLKVVIPIFHKKSIRKDGGMALPPSTLPCRRALHPKGIAFHPSQPIPPCTLSQPKGIGCRDREKKNKIIENDLVNLLLAILANTTHSPFQLSYMLEFKRKKKNKNIIFYNLFLYVKCINNIKFLYYT</sequence>
<name>A0A343C5G9_LENED</name>
<evidence type="ECO:0000313" key="1">
    <source>
        <dbReference type="EMBL" id="ARI44247.1"/>
    </source>
</evidence>
<organism evidence="1">
    <name type="scientific">Lentinula edodes</name>
    <name type="common">Shiitake mushroom</name>
    <name type="synonym">Lentinus edodes</name>
    <dbReference type="NCBI Taxonomy" id="5353"/>
    <lineage>
        <taxon>Eukaryota</taxon>
        <taxon>Fungi</taxon>
        <taxon>Dikarya</taxon>
        <taxon>Basidiomycota</taxon>
        <taxon>Agaricomycotina</taxon>
        <taxon>Agaricomycetes</taxon>
        <taxon>Agaricomycetidae</taxon>
        <taxon>Agaricales</taxon>
        <taxon>Marasmiineae</taxon>
        <taxon>Omphalotaceae</taxon>
        <taxon>Lentinula</taxon>
    </lineage>
</organism>